<dbReference type="Pfam" id="PF00067">
    <property type="entry name" value="p450"/>
    <property type="match status" value="1"/>
</dbReference>
<sequence>MITLELLVWLLIVLLTGYITYQAWLHPLAPYPGPFVAKLTNLYSVVHAIRGDRHDDLYRLHQRYGPIVRIGPQRLSILDAKALECIYGFQANVQKSQYYDVFYSVNIFSAINRSVHSRKRRVMSQAFSNQALRGMEPHILSAIKDWCAALGDKHPDEQAQVPSSSPGAWSQPKDMVHWSSCVVFDALGEICFGKTFNTSLSDTNHFFFPMMALNVRIMNICGQMPILRHLGFEKYLRSGSVADRKRQIGFSQKQLRSRLAAEPTQRRDIIYYLRRARDPETKQGYSETELMSEVIMLLGAGNDTTNSALTATFYFLAHHPAILARLSAEIRAGFSTPDAIVAGPQLAQIAYLRACIDESMRLCPPVPTDLPRKVLSGGLQVGKWHFPAGTVVAVPTYALHHSKEYFDCPFVYDPSRWLLRGSDGTRDGEGVSAEVLSRQRQAFVPFSLGPRGCIARNVAMLELEVSIARVLWSYDMRLAPGTERLGVGREGEYKIEDNFAVGKEGPVLQFRTRQK</sequence>
<comment type="caution">
    <text evidence="14">The sequence shown here is derived from an EMBL/GenBank/DDBJ whole genome shotgun (WGS) entry which is preliminary data.</text>
</comment>
<evidence type="ECO:0000256" key="10">
    <source>
        <dbReference type="ARBA" id="ARBA00023033"/>
    </source>
</evidence>
<dbReference type="Proteomes" id="UP000246702">
    <property type="component" value="Unassembled WGS sequence"/>
</dbReference>
<dbReference type="PANTHER" id="PTHR24305">
    <property type="entry name" value="CYTOCHROME P450"/>
    <property type="match status" value="1"/>
</dbReference>
<dbReference type="GeneID" id="37109031"/>
<evidence type="ECO:0000313" key="15">
    <source>
        <dbReference type="Proteomes" id="UP000246702"/>
    </source>
</evidence>
<dbReference type="EMBL" id="MSFK01000005">
    <property type="protein sequence ID" value="PWY94066.1"/>
    <property type="molecule type" value="Genomic_DNA"/>
</dbReference>
<name>A0A317X618_9EURO</name>
<keyword evidence="11" id="KW-0472">Membrane</keyword>
<dbReference type="InterPro" id="IPR036396">
    <property type="entry name" value="Cyt_P450_sf"/>
</dbReference>
<dbReference type="SUPFAM" id="SSF48264">
    <property type="entry name" value="Cytochrome P450"/>
    <property type="match status" value="1"/>
</dbReference>
<evidence type="ECO:0000256" key="3">
    <source>
        <dbReference type="ARBA" id="ARBA00010617"/>
    </source>
</evidence>
<evidence type="ECO:0000256" key="9">
    <source>
        <dbReference type="ARBA" id="ARBA00023004"/>
    </source>
</evidence>
<keyword evidence="6 12" id="KW-0479">Metal-binding</keyword>
<keyword evidence="7" id="KW-1133">Transmembrane helix</keyword>
<dbReference type="PANTHER" id="PTHR24305:SF237">
    <property type="entry name" value="CYTOCHROME P450 MONOOXYGENASE ATNE-RELATED"/>
    <property type="match status" value="1"/>
</dbReference>
<protein>
    <submittedName>
        <fullName evidence="14">Cytochrome P450</fullName>
    </submittedName>
</protein>
<dbReference type="RefSeq" id="XP_025470827.1">
    <property type="nucleotide sequence ID" value="XM_025606888.1"/>
</dbReference>
<dbReference type="PRINTS" id="PR00463">
    <property type="entry name" value="EP450I"/>
</dbReference>
<comment type="cofactor">
    <cofactor evidence="1 12">
        <name>heme</name>
        <dbReference type="ChEBI" id="CHEBI:30413"/>
    </cofactor>
</comment>
<keyword evidence="9 12" id="KW-0408">Iron</keyword>
<dbReference type="STRING" id="1450535.A0A317X618"/>
<dbReference type="GO" id="GO:0004497">
    <property type="term" value="F:monooxygenase activity"/>
    <property type="evidence" value="ECO:0007669"/>
    <property type="project" value="UniProtKB-KW"/>
</dbReference>
<organism evidence="14 15">
    <name type="scientific">Aspergillus sclerotioniger CBS 115572</name>
    <dbReference type="NCBI Taxonomy" id="1450535"/>
    <lineage>
        <taxon>Eukaryota</taxon>
        <taxon>Fungi</taxon>
        <taxon>Dikarya</taxon>
        <taxon>Ascomycota</taxon>
        <taxon>Pezizomycotina</taxon>
        <taxon>Eurotiomycetes</taxon>
        <taxon>Eurotiomycetidae</taxon>
        <taxon>Eurotiales</taxon>
        <taxon>Aspergillaceae</taxon>
        <taxon>Aspergillus</taxon>
        <taxon>Aspergillus subgen. Circumdati</taxon>
    </lineage>
</organism>
<dbReference type="PRINTS" id="PR00385">
    <property type="entry name" value="P450"/>
</dbReference>
<dbReference type="GO" id="GO:0016020">
    <property type="term" value="C:membrane"/>
    <property type="evidence" value="ECO:0007669"/>
    <property type="project" value="UniProtKB-SubCell"/>
</dbReference>
<evidence type="ECO:0000256" key="12">
    <source>
        <dbReference type="PIRSR" id="PIRSR602401-1"/>
    </source>
</evidence>
<dbReference type="InterPro" id="IPR017972">
    <property type="entry name" value="Cyt_P450_CS"/>
</dbReference>
<dbReference type="OrthoDB" id="1470350at2759"/>
<feature type="binding site" description="axial binding residue" evidence="12">
    <location>
        <position position="453"/>
    </location>
    <ligand>
        <name>heme</name>
        <dbReference type="ChEBI" id="CHEBI:30413"/>
    </ligand>
    <ligandPart>
        <name>Fe</name>
        <dbReference type="ChEBI" id="CHEBI:18248"/>
    </ligandPart>
</feature>
<dbReference type="GO" id="GO:0020037">
    <property type="term" value="F:heme binding"/>
    <property type="evidence" value="ECO:0007669"/>
    <property type="project" value="InterPro"/>
</dbReference>
<evidence type="ECO:0000256" key="8">
    <source>
        <dbReference type="ARBA" id="ARBA00023002"/>
    </source>
</evidence>
<reference evidence="14 15" key="1">
    <citation type="submission" date="2016-12" db="EMBL/GenBank/DDBJ databases">
        <title>The genomes of Aspergillus section Nigri reveals drivers in fungal speciation.</title>
        <authorList>
            <consortium name="DOE Joint Genome Institute"/>
            <person name="Vesth T.C."/>
            <person name="Nybo J."/>
            <person name="Theobald S."/>
            <person name="Brandl J."/>
            <person name="Frisvad J.C."/>
            <person name="Nielsen K.F."/>
            <person name="Lyhne E.K."/>
            <person name="Kogle M.E."/>
            <person name="Kuo A."/>
            <person name="Riley R."/>
            <person name="Clum A."/>
            <person name="Nolan M."/>
            <person name="Lipzen A."/>
            <person name="Salamov A."/>
            <person name="Henrissat B."/>
            <person name="Wiebenga A."/>
            <person name="De Vries R.P."/>
            <person name="Grigoriev I.V."/>
            <person name="Mortensen U.H."/>
            <person name="Andersen M.R."/>
            <person name="Baker S.E."/>
        </authorList>
    </citation>
    <scope>NUCLEOTIDE SEQUENCE [LARGE SCALE GENOMIC DNA]</scope>
    <source>
        <strain evidence="14 15">CBS 115572</strain>
    </source>
</reference>
<dbReference type="InterPro" id="IPR050121">
    <property type="entry name" value="Cytochrome_P450_monoxygenase"/>
</dbReference>
<evidence type="ECO:0000256" key="5">
    <source>
        <dbReference type="ARBA" id="ARBA00022692"/>
    </source>
</evidence>
<dbReference type="FunFam" id="1.10.630.10:FF:000063">
    <property type="entry name" value="Cytochrome P450 monooxygenase"/>
    <property type="match status" value="1"/>
</dbReference>
<dbReference type="InterPro" id="IPR002401">
    <property type="entry name" value="Cyt_P450_E_grp-I"/>
</dbReference>
<dbReference type="GO" id="GO:0005506">
    <property type="term" value="F:iron ion binding"/>
    <property type="evidence" value="ECO:0007669"/>
    <property type="project" value="InterPro"/>
</dbReference>
<accession>A0A317X618</accession>
<keyword evidence="15" id="KW-1185">Reference proteome</keyword>
<evidence type="ECO:0000256" key="13">
    <source>
        <dbReference type="RuleBase" id="RU000461"/>
    </source>
</evidence>
<dbReference type="GO" id="GO:0016705">
    <property type="term" value="F:oxidoreductase activity, acting on paired donors, with incorporation or reduction of molecular oxygen"/>
    <property type="evidence" value="ECO:0007669"/>
    <property type="project" value="InterPro"/>
</dbReference>
<evidence type="ECO:0000256" key="7">
    <source>
        <dbReference type="ARBA" id="ARBA00022989"/>
    </source>
</evidence>
<gene>
    <name evidence="14" type="ORF">BO94DRAFT_318208</name>
</gene>
<evidence type="ECO:0000256" key="6">
    <source>
        <dbReference type="ARBA" id="ARBA00022723"/>
    </source>
</evidence>
<keyword evidence="8 13" id="KW-0560">Oxidoreductase</keyword>
<dbReference type="GO" id="GO:1902181">
    <property type="term" value="P:verruculogen biosynthetic process"/>
    <property type="evidence" value="ECO:0007669"/>
    <property type="project" value="UniProtKB-ARBA"/>
</dbReference>
<evidence type="ECO:0000256" key="1">
    <source>
        <dbReference type="ARBA" id="ARBA00001971"/>
    </source>
</evidence>
<evidence type="ECO:0000256" key="2">
    <source>
        <dbReference type="ARBA" id="ARBA00004370"/>
    </source>
</evidence>
<dbReference type="InterPro" id="IPR001128">
    <property type="entry name" value="Cyt_P450"/>
</dbReference>
<proteinExistence type="inferred from homology"/>
<keyword evidence="4 12" id="KW-0349">Heme</keyword>
<evidence type="ECO:0000313" key="14">
    <source>
        <dbReference type="EMBL" id="PWY94066.1"/>
    </source>
</evidence>
<evidence type="ECO:0000256" key="4">
    <source>
        <dbReference type="ARBA" id="ARBA00022617"/>
    </source>
</evidence>
<comment type="subcellular location">
    <subcellularLocation>
        <location evidence="2">Membrane</location>
    </subcellularLocation>
</comment>
<evidence type="ECO:0000256" key="11">
    <source>
        <dbReference type="ARBA" id="ARBA00023136"/>
    </source>
</evidence>
<dbReference type="CDD" id="cd11061">
    <property type="entry name" value="CYP67-like"/>
    <property type="match status" value="1"/>
</dbReference>
<dbReference type="AlphaFoldDB" id="A0A317X618"/>
<dbReference type="Gene3D" id="1.10.630.10">
    <property type="entry name" value="Cytochrome P450"/>
    <property type="match status" value="1"/>
</dbReference>
<dbReference type="PROSITE" id="PS00086">
    <property type="entry name" value="CYTOCHROME_P450"/>
    <property type="match status" value="1"/>
</dbReference>
<keyword evidence="5" id="KW-0812">Transmembrane</keyword>
<keyword evidence="10 13" id="KW-0503">Monooxygenase</keyword>
<comment type="similarity">
    <text evidence="3 13">Belongs to the cytochrome P450 family.</text>
</comment>